<dbReference type="Pfam" id="PF03109">
    <property type="entry name" value="ABC1"/>
    <property type="match status" value="1"/>
</dbReference>
<evidence type="ECO:0000259" key="1">
    <source>
        <dbReference type="PROSITE" id="PS50011"/>
    </source>
</evidence>
<dbReference type="GO" id="GO:0005524">
    <property type="term" value="F:ATP binding"/>
    <property type="evidence" value="ECO:0007669"/>
    <property type="project" value="InterPro"/>
</dbReference>
<dbReference type="AlphaFoldDB" id="A0A1M6CA36"/>
<evidence type="ECO:0000313" key="2">
    <source>
        <dbReference type="EMBL" id="SHI57856.1"/>
    </source>
</evidence>
<dbReference type="EMBL" id="FQYK01000002">
    <property type="protein sequence ID" value="SHI57856.1"/>
    <property type="molecule type" value="Genomic_DNA"/>
</dbReference>
<dbReference type="GO" id="GO:0004672">
    <property type="term" value="F:protein kinase activity"/>
    <property type="evidence" value="ECO:0007669"/>
    <property type="project" value="InterPro"/>
</dbReference>
<keyword evidence="2" id="KW-0808">Transferase</keyword>
<protein>
    <submittedName>
        <fullName evidence="2">Predicted unusual protein kinase regulating ubiquinone biosynthesis, AarF/ABC1/UbiB family</fullName>
    </submittedName>
</protein>
<dbReference type="PROSITE" id="PS50011">
    <property type="entry name" value="PROTEIN_KINASE_DOM"/>
    <property type="match status" value="1"/>
</dbReference>
<dbReference type="InterPro" id="IPR011009">
    <property type="entry name" value="Kinase-like_dom_sf"/>
</dbReference>
<evidence type="ECO:0000313" key="3">
    <source>
        <dbReference type="Proteomes" id="UP000184396"/>
    </source>
</evidence>
<dbReference type="InterPro" id="IPR004147">
    <property type="entry name" value="ABC1_dom"/>
</dbReference>
<name>A0A1M6CA36_9FLAO</name>
<dbReference type="SUPFAM" id="SSF56112">
    <property type="entry name" value="Protein kinase-like (PK-like)"/>
    <property type="match status" value="1"/>
</dbReference>
<dbReference type="InterPro" id="IPR000719">
    <property type="entry name" value="Prot_kinase_dom"/>
</dbReference>
<accession>A0A1M6CA36</accession>
<reference evidence="2 3" key="1">
    <citation type="submission" date="2016-11" db="EMBL/GenBank/DDBJ databases">
        <authorList>
            <person name="Jaros S."/>
            <person name="Januszkiewicz K."/>
            <person name="Wedrychowicz H."/>
        </authorList>
    </citation>
    <scope>NUCLEOTIDE SEQUENCE [LARGE SCALE GENOMIC DNA]</scope>
    <source>
        <strain evidence="2 3">CGMCC 1.12213</strain>
    </source>
</reference>
<dbReference type="Gene3D" id="1.10.510.10">
    <property type="entry name" value="Transferase(Phosphotransferase) domain 1"/>
    <property type="match status" value="1"/>
</dbReference>
<keyword evidence="2" id="KW-0830">Ubiquinone</keyword>
<dbReference type="RefSeq" id="WP_019387295.1">
    <property type="nucleotide sequence ID" value="NZ_ALIH01000005.1"/>
</dbReference>
<organism evidence="2 3">
    <name type="scientific">Algibacter luteus</name>
    <dbReference type="NCBI Taxonomy" id="1178825"/>
    <lineage>
        <taxon>Bacteria</taxon>
        <taxon>Pseudomonadati</taxon>
        <taxon>Bacteroidota</taxon>
        <taxon>Flavobacteriia</taxon>
        <taxon>Flavobacteriales</taxon>
        <taxon>Flavobacteriaceae</taxon>
        <taxon>Algibacter</taxon>
    </lineage>
</organism>
<dbReference type="InterPro" id="IPR051130">
    <property type="entry name" value="Mito_struct-func_regulator"/>
</dbReference>
<dbReference type="PANTHER" id="PTHR43173:SF19">
    <property type="entry name" value="AARF DOMAIN-CONTAINING PROTEIN KINASE 1"/>
    <property type="match status" value="1"/>
</dbReference>
<keyword evidence="2" id="KW-0418">Kinase</keyword>
<dbReference type="Proteomes" id="UP000184396">
    <property type="component" value="Unassembled WGS sequence"/>
</dbReference>
<dbReference type="eggNOG" id="COG0661">
    <property type="taxonomic scope" value="Bacteria"/>
</dbReference>
<dbReference type="PANTHER" id="PTHR43173">
    <property type="entry name" value="ABC1 FAMILY PROTEIN"/>
    <property type="match status" value="1"/>
</dbReference>
<dbReference type="OrthoDB" id="9795390at2"/>
<feature type="domain" description="Protein kinase" evidence="1">
    <location>
        <begin position="122"/>
        <end position="437"/>
    </location>
</feature>
<proteinExistence type="predicted"/>
<dbReference type="Gene3D" id="3.30.200.20">
    <property type="entry name" value="Phosphorylase Kinase, domain 1"/>
    <property type="match status" value="1"/>
</dbReference>
<dbReference type="STRING" id="1178825.SAMN05216261_1152"/>
<gene>
    <name evidence="2" type="ORF">SAMN05216261_1152</name>
</gene>
<sequence>MKTIDRIPTSKIQRASKLVSTGAKVGVNYLKYYGDKIVSTEEDAKARLNKNNATDIYDGLKQLKGSALKVAQMLSMEKSILPQAYVEKFSLAQFSVPPLSPPLVIKTFKKYFGKHPNDIFDTFNATSVNAASIGQVHLAEKNGKKLAVKIQYPGVAESIASDLAMVKPVAMSMFNIKGKDSNKYFKEVENKLVEETNYILEIEQSKEIAKACSHISNLSFPNYYENLSSERIITMDYMVGEHLSEFTAYNQNQEKANKLGQALWDFYMYQIHNLKKVHADPHPGNFLVSEKGELIALDFGCMKTIPMAFYTPYFELAKKENINNKAYFIDKLYELEILRNDDSKEELEFFTDMFHDMLSLFTQPFHQDTFDFSDGEFFGKIAELGERYSKSTDLKKMNGNRGSKHFIYINRTFFGLYNLMFDLKAQDIQINNYLKLS</sequence>
<keyword evidence="3" id="KW-1185">Reference proteome</keyword>